<dbReference type="OrthoDB" id="9810906at2"/>
<name>A0A2D2PZN5_PARLV</name>
<reference evidence="4 5" key="1">
    <citation type="submission" date="2016-11" db="EMBL/GenBank/DDBJ databases">
        <title>Complete genome sequence of thermophilic cyanobacteria strain Synechococcus sp. PCC6715.</title>
        <authorList>
            <person name="Tang J."/>
            <person name="Daroch M."/>
            <person name="Liang Y."/>
            <person name="Jiang D."/>
            <person name="Shah M."/>
        </authorList>
    </citation>
    <scope>NUCLEOTIDE SEQUENCE [LARGE SCALE GENOMIC DNA]</scope>
    <source>
        <strain evidence="4 5">PCC 6715</strain>
    </source>
</reference>
<dbReference type="InterPro" id="IPR019079">
    <property type="entry name" value="Capsule_synth_CapA"/>
</dbReference>
<dbReference type="PANTHER" id="PTHR33393">
    <property type="entry name" value="POLYGLUTAMINE SYNTHESIS ACCESSORY PROTEIN RV0574C-RELATED"/>
    <property type="match status" value="1"/>
</dbReference>
<dbReference type="SMART" id="SM00854">
    <property type="entry name" value="PGA_cap"/>
    <property type="match status" value="1"/>
</dbReference>
<feature type="region of interest" description="Disordered" evidence="2">
    <location>
        <begin position="158"/>
        <end position="180"/>
    </location>
</feature>
<evidence type="ECO:0000313" key="5">
    <source>
        <dbReference type="Proteomes" id="UP000231057"/>
    </source>
</evidence>
<gene>
    <name evidence="4" type="ORF">BRW62_00630</name>
</gene>
<dbReference type="PANTHER" id="PTHR33393:SF11">
    <property type="entry name" value="POLYGLUTAMINE SYNTHESIS ACCESSORY PROTEIN RV0574C-RELATED"/>
    <property type="match status" value="1"/>
</dbReference>
<proteinExistence type="inferred from homology"/>
<dbReference type="Proteomes" id="UP000231057">
    <property type="component" value="Chromosome"/>
</dbReference>
<dbReference type="EMBL" id="CP018092">
    <property type="protein sequence ID" value="ATS17497.1"/>
    <property type="molecule type" value="Genomic_DNA"/>
</dbReference>
<dbReference type="SUPFAM" id="SSF56300">
    <property type="entry name" value="Metallo-dependent phosphatases"/>
    <property type="match status" value="1"/>
</dbReference>
<dbReference type="InterPro" id="IPR052169">
    <property type="entry name" value="CW_Biosynth-Accessory"/>
</dbReference>
<organism evidence="4 5">
    <name type="scientific">Parathermosynechococcus lividus PCC 6715</name>
    <dbReference type="NCBI Taxonomy" id="1917166"/>
    <lineage>
        <taxon>Bacteria</taxon>
        <taxon>Bacillati</taxon>
        <taxon>Cyanobacteriota</taxon>
        <taxon>Cyanophyceae</taxon>
        <taxon>Acaryochloridales</taxon>
        <taxon>Thermosynechococcaceae</taxon>
        <taxon>Parathermosynechococcus</taxon>
    </lineage>
</organism>
<dbReference type="InterPro" id="IPR029052">
    <property type="entry name" value="Metallo-depent_PP-like"/>
</dbReference>
<evidence type="ECO:0000256" key="2">
    <source>
        <dbReference type="SAM" id="MobiDB-lite"/>
    </source>
</evidence>
<dbReference type="Gene3D" id="3.60.21.10">
    <property type="match status" value="1"/>
</dbReference>
<dbReference type="AlphaFoldDB" id="A0A2D2PZN5"/>
<comment type="similarity">
    <text evidence="1">Belongs to the CapA family.</text>
</comment>
<keyword evidence="5" id="KW-1185">Reference proteome</keyword>
<reference evidence="5" key="2">
    <citation type="journal article" date="2022" name="Front. Microbiol.">
        <title>Comparative Genomic Analysis Revealed Distinct Molecular Components and Organization of CO2-Concentrating Mechanism in Thermophilic Cyanobacteria.</title>
        <authorList>
            <person name="Tang J."/>
            <person name="Zhou H."/>
            <person name="Yao D."/>
            <person name="Riaz S."/>
            <person name="You D."/>
            <person name="Klepacz-Smolka A."/>
            <person name="Daroch M."/>
        </authorList>
    </citation>
    <scope>NUCLEOTIDE SEQUENCE [LARGE SCALE GENOMIC DNA]</scope>
    <source>
        <strain evidence="5">PCC 6715</strain>
    </source>
</reference>
<dbReference type="KEGG" id="slw:BRW62_00630"/>
<feature type="domain" description="Capsule synthesis protein CapA" evidence="3">
    <location>
        <begin position="191"/>
        <end position="430"/>
    </location>
</feature>
<evidence type="ECO:0000256" key="1">
    <source>
        <dbReference type="ARBA" id="ARBA00005662"/>
    </source>
</evidence>
<dbReference type="RefSeq" id="WP_099797641.1">
    <property type="nucleotide sequence ID" value="NZ_CP018092.1"/>
</dbReference>
<evidence type="ECO:0000259" key="3">
    <source>
        <dbReference type="SMART" id="SM00854"/>
    </source>
</evidence>
<accession>A0A2D2PZN5</accession>
<sequence length="513" mass="55756">MAASLELLWQDAQRGQAEAIAQLMNRTLNLKGVHALVRRRGDCLQIMFEAGRSLPPDACVQFVLKGLKRLSPQGILSVRLHGRLKGEEWPEWTQTVQLKESLAAAGAEAMTLPAAVPPTTPSKTRQSGVTAVTLSVLAIASTGVVAWAVQNQLTAEVAPTDTPEPTPAVTTPQPSPPAILPPSTAVERRLRIKAVGDMVLGTNFPNNRLPADPQVLFAHVKPHLQGADILFGNYESTLTDYPHPFKNTSSGRSFAFRSPPSYAQLLRNTGFDVLSVANNHSYDFNEQGFRDTMRHINAAGMTAVGDLNQIAYLETNGIKTAFIGFATYHGQNRIQDLNAGAALVQQAKKTADIVVVTFHGGAEGSDQIHTRDRTEYFYGEDRGNVVQFARAMIDQGADLVLGHGPHVPRALELYKGRLIAYSLGNFVGYQTLGSYGNLGKSLILDVELDGSGQFLQGKIIPVRIDNQGIPHIDQNFASVQLIRRLIQADFPATPLQIERLGKIVSTEEPAEPR</sequence>
<dbReference type="CDD" id="cd07381">
    <property type="entry name" value="MPP_CapA"/>
    <property type="match status" value="1"/>
</dbReference>
<evidence type="ECO:0000313" key="4">
    <source>
        <dbReference type="EMBL" id="ATS17497.1"/>
    </source>
</evidence>
<dbReference type="Pfam" id="PF09587">
    <property type="entry name" value="PGA_cap"/>
    <property type="match status" value="1"/>
</dbReference>
<protein>
    <submittedName>
        <fullName evidence="4">Poly-gamma-glutamate biosynthesis protein</fullName>
    </submittedName>
</protein>